<protein>
    <submittedName>
        <fullName evidence="2">Uncharacterized protein</fullName>
    </submittedName>
</protein>
<feature type="region of interest" description="Disordered" evidence="1">
    <location>
        <begin position="28"/>
        <end position="56"/>
    </location>
</feature>
<evidence type="ECO:0000313" key="2">
    <source>
        <dbReference type="EMBL" id="KAK1315460.1"/>
    </source>
</evidence>
<sequence>MRSCGKRSRAVDHGSIASDVAQWADNTLFKGSDGDRTPDTPPKGGYTHHLGERGEV</sequence>
<dbReference type="Proteomes" id="UP001180020">
    <property type="component" value="Unassembled WGS sequence"/>
</dbReference>
<dbReference type="AlphaFoldDB" id="A0AAV9EPI0"/>
<gene>
    <name evidence="2" type="ORF">QJS10_CPA06g00548</name>
</gene>
<proteinExistence type="predicted"/>
<keyword evidence="3" id="KW-1185">Reference proteome</keyword>
<reference evidence="2" key="2">
    <citation type="submission" date="2023-06" db="EMBL/GenBank/DDBJ databases">
        <authorList>
            <person name="Ma L."/>
            <person name="Liu K.-W."/>
            <person name="Li Z."/>
            <person name="Hsiao Y.-Y."/>
            <person name="Qi Y."/>
            <person name="Fu T."/>
            <person name="Tang G."/>
            <person name="Zhang D."/>
            <person name="Sun W.-H."/>
            <person name="Liu D.-K."/>
            <person name="Li Y."/>
            <person name="Chen G.-Z."/>
            <person name="Liu X.-D."/>
            <person name="Liao X.-Y."/>
            <person name="Jiang Y.-T."/>
            <person name="Yu X."/>
            <person name="Hao Y."/>
            <person name="Huang J."/>
            <person name="Zhao X.-W."/>
            <person name="Ke S."/>
            <person name="Chen Y.-Y."/>
            <person name="Wu W.-L."/>
            <person name="Hsu J.-L."/>
            <person name="Lin Y.-F."/>
            <person name="Huang M.-D."/>
            <person name="Li C.-Y."/>
            <person name="Huang L."/>
            <person name="Wang Z.-W."/>
            <person name="Zhao X."/>
            <person name="Zhong W.-Y."/>
            <person name="Peng D.-H."/>
            <person name="Ahmad S."/>
            <person name="Lan S."/>
            <person name="Zhang J.-S."/>
            <person name="Tsai W.-C."/>
            <person name="Van De Peer Y."/>
            <person name="Liu Z.-J."/>
        </authorList>
    </citation>
    <scope>NUCLEOTIDE SEQUENCE</scope>
    <source>
        <strain evidence="2">CP</strain>
        <tissue evidence="2">Leaves</tissue>
    </source>
</reference>
<comment type="caution">
    <text evidence="2">The sequence shown here is derived from an EMBL/GenBank/DDBJ whole genome shotgun (WGS) entry which is preliminary data.</text>
</comment>
<reference evidence="2" key="1">
    <citation type="journal article" date="2023" name="Nat. Commun.">
        <title>Diploid and tetraploid genomes of Acorus and the evolution of monocots.</title>
        <authorList>
            <person name="Ma L."/>
            <person name="Liu K.W."/>
            <person name="Li Z."/>
            <person name="Hsiao Y.Y."/>
            <person name="Qi Y."/>
            <person name="Fu T."/>
            <person name="Tang G.D."/>
            <person name="Zhang D."/>
            <person name="Sun W.H."/>
            <person name="Liu D.K."/>
            <person name="Li Y."/>
            <person name="Chen G.Z."/>
            <person name="Liu X.D."/>
            <person name="Liao X.Y."/>
            <person name="Jiang Y.T."/>
            <person name="Yu X."/>
            <person name="Hao Y."/>
            <person name="Huang J."/>
            <person name="Zhao X.W."/>
            <person name="Ke S."/>
            <person name="Chen Y.Y."/>
            <person name="Wu W.L."/>
            <person name="Hsu J.L."/>
            <person name="Lin Y.F."/>
            <person name="Huang M.D."/>
            <person name="Li C.Y."/>
            <person name="Huang L."/>
            <person name="Wang Z.W."/>
            <person name="Zhao X."/>
            <person name="Zhong W.Y."/>
            <person name="Peng D.H."/>
            <person name="Ahmad S."/>
            <person name="Lan S."/>
            <person name="Zhang J.S."/>
            <person name="Tsai W.C."/>
            <person name="Van de Peer Y."/>
            <person name="Liu Z.J."/>
        </authorList>
    </citation>
    <scope>NUCLEOTIDE SEQUENCE</scope>
    <source>
        <strain evidence="2">CP</strain>
    </source>
</reference>
<evidence type="ECO:0000313" key="3">
    <source>
        <dbReference type="Proteomes" id="UP001180020"/>
    </source>
</evidence>
<name>A0AAV9EPI0_ACOCL</name>
<accession>A0AAV9EPI0</accession>
<organism evidence="2 3">
    <name type="scientific">Acorus calamus</name>
    <name type="common">Sweet flag</name>
    <dbReference type="NCBI Taxonomy" id="4465"/>
    <lineage>
        <taxon>Eukaryota</taxon>
        <taxon>Viridiplantae</taxon>
        <taxon>Streptophyta</taxon>
        <taxon>Embryophyta</taxon>
        <taxon>Tracheophyta</taxon>
        <taxon>Spermatophyta</taxon>
        <taxon>Magnoliopsida</taxon>
        <taxon>Liliopsida</taxon>
        <taxon>Acoraceae</taxon>
        <taxon>Acorus</taxon>
    </lineage>
</organism>
<dbReference type="EMBL" id="JAUJYO010000006">
    <property type="protein sequence ID" value="KAK1315460.1"/>
    <property type="molecule type" value="Genomic_DNA"/>
</dbReference>
<evidence type="ECO:0000256" key="1">
    <source>
        <dbReference type="SAM" id="MobiDB-lite"/>
    </source>
</evidence>